<dbReference type="OrthoDB" id="410720at2759"/>
<feature type="region of interest" description="Disordered" evidence="2">
    <location>
        <begin position="1"/>
        <end position="29"/>
    </location>
</feature>
<dbReference type="SUPFAM" id="SSF56349">
    <property type="entry name" value="DNA breaking-rejoining enzymes"/>
    <property type="match status" value="1"/>
</dbReference>
<dbReference type="GO" id="GO:0006310">
    <property type="term" value="P:DNA recombination"/>
    <property type="evidence" value="ECO:0007669"/>
    <property type="project" value="UniProtKB-KW"/>
</dbReference>
<gene>
    <name evidence="4" type="ORF">AK812_SmicGene48540</name>
</gene>
<accession>A0A1Q9B3Y7</accession>
<comment type="caution">
    <text evidence="4">The sequence shown here is derived from an EMBL/GenBank/DDBJ whole genome shotgun (WGS) entry which is preliminary data.</text>
</comment>
<dbReference type="GO" id="GO:0015074">
    <property type="term" value="P:DNA integration"/>
    <property type="evidence" value="ECO:0007669"/>
    <property type="project" value="InterPro"/>
</dbReference>
<organism evidence="4 5">
    <name type="scientific">Symbiodinium microadriaticum</name>
    <name type="common">Dinoflagellate</name>
    <name type="synonym">Zooxanthella microadriatica</name>
    <dbReference type="NCBI Taxonomy" id="2951"/>
    <lineage>
        <taxon>Eukaryota</taxon>
        <taxon>Sar</taxon>
        <taxon>Alveolata</taxon>
        <taxon>Dinophyceae</taxon>
        <taxon>Suessiales</taxon>
        <taxon>Symbiodiniaceae</taxon>
        <taxon>Symbiodinium</taxon>
    </lineage>
</organism>
<dbReference type="Gene3D" id="1.10.443.10">
    <property type="entry name" value="Intergrase catalytic core"/>
    <property type="match status" value="1"/>
</dbReference>
<evidence type="ECO:0000313" key="4">
    <source>
        <dbReference type="EMBL" id="OLP62942.1"/>
    </source>
</evidence>
<evidence type="ECO:0000256" key="1">
    <source>
        <dbReference type="ARBA" id="ARBA00023172"/>
    </source>
</evidence>
<keyword evidence="5" id="KW-1185">Reference proteome</keyword>
<dbReference type="Pfam" id="PF00589">
    <property type="entry name" value="Phage_integrase"/>
    <property type="match status" value="1"/>
</dbReference>
<evidence type="ECO:0000313" key="5">
    <source>
        <dbReference type="Proteomes" id="UP000186817"/>
    </source>
</evidence>
<proteinExistence type="predicted"/>
<keyword evidence="1" id="KW-0233">DNA recombination</keyword>
<dbReference type="Proteomes" id="UP000186817">
    <property type="component" value="Unassembled WGS sequence"/>
</dbReference>
<dbReference type="GO" id="GO:0003677">
    <property type="term" value="F:DNA binding"/>
    <property type="evidence" value="ECO:0007669"/>
    <property type="project" value="InterPro"/>
</dbReference>
<protein>
    <recommendedName>
        <fullName evidence="3">Tyr recombinase domain-containing protein</fullName>
    </recommendedName>
</protein>
<sequence>MAKRAVRQKPAGHGQAVRKVGGKSGKGKADTLAGPAFKAWLEHLQNTGPTWLLPLTILAHQLCCRVTEICRLRLQDFDLENNFVLIGPLKRGEPLRKPLSETARATIQAWIDKGGISIQRSRKWGNQGVKTFADSWKWPTKPEDHLFPPDRSDTKLAHRTKDAVSQAIRRTRATFVPPPVTEVKVGQIRSHSSRHRCINDLKSTNVNREVAKKFARIKSDRTYEGYGQITAQQCAEDLAKHVPVQDLWKSIYEQ</sequence>
<evidence type="ECO:0000259" key="3">
    <source>
        <dbReference type="Pfam" id="PF00589"/>
    </source>
</evidence>
<dbReference type="InterPro" id="IPR013762">
    <property type="entry name" value="Integrase-like_cat_sf"/>
</dbReference>
<dbReference type="AlphaFoldDB" id="A0A1Q9B3Y7"/>
<name>A0A1Q9B3Y7_SYMMI</name>
<dbReference type="InterPro" id="IPR002104">
    <property type="entry name" value="Integrase_catalytic"/>
</dbReference>
<evidence type="ECO:0000256" key="2">
    <source>
        <dbReference type="SAM" id="MobiDB-lite"/>
    </source>
</evidence>
<reference evidence="4 5" key="1">
    <citation type="submission" date="2016-02" db="EMBL/GenBank/DDBJ databases">
        <title>Genome analysis of coral dinoflagellate symbionts highlights evolutionary adaptations to a symbiotic lifestyle.</title>
        <authorList>
            <person name="Aranda M."/>
            <person name="Li Y."/>
            <person name="Liew Y.J."/>
            <person name="Baumgarten S."/>
            <person name="Simakov O."/>
            <person name="Wilson M."/>
            <person name="Piel J."/>
            <person name="Ashoor H."/>
            <person name="Bougouffa S."/>
            <person name="Bajic V.B."/>
            <person name="Ryu T."/>
            <person name="Ravasi T."/>
            <person name="Bayer T."/>
            <person name="Micklem G."/>
            <person name="Kim H."/>
            <person name="Bhak J."/>
            <person name="Lajeunesse T.C."/>
            <person name="Voolstra C.R."/>
        </authorList>
    </citation>
    <scope>NUCLEOTIDE SEQUENCE [LARGE SCALE GENOMIC DNA]</scope>
    <source>
        <strain evidence="4 5">CCMP2467</strain>
    </source>
</reference>
<dbReference type="EMBL" id="LSRX01008175">
    <property type="protein sequence ID" value="OLP62942.1"/>
    <property type="molecule type" value="Genomic_DNA"/>
</dbReference>
<feature type="domain" description="Tyr recombinase" evidence="3">
    <location>
        <begin position="46"/>
        <end position="226"/>
    </location>
</feature>
<dbReference type="InterPro" id="IPR011010">
    <property type="entry name" value="DNA_brk_join_enz"/>
</dbReference>